<evidence type="ECO:0000313" key="1">
    <source>
        <dbReference type="EMBL" id="XCB34896.1"/>
    </source>
</evidence>
<reference evidence="1" key="2">
    <citation type="journal article" date="2024" name="Environ. Microbiol.">
        <title>Genome analysis and description of Tunturibacter gen. nov. expands the diversity of Terriglobia in tundra soils.</title>
        <authorList>
            <person name="Messyasz A."/>
            <person name="Mannisto M.K."/>
            <person name="Kerkhof L.J."/>
            <person name="Haggblom M.M."/>
        </authorList>
    </citation>
    <scope>NUCLEOTIDE SEQUENCE</scope>
    <source>
        <strain evidence="1">X5P6</strain>
    </source>
</reference>
<dbReference type="KEGG" id="tpsc:RBB77_08360"/>
<dbReference type="AlphaFoldDB" id="A0AAU7ZVC4"/>
<organism evidence="1">
    <name type="scientific">Tunturiibacter psychrotolerans</name>
    <dbReference type="NCBI Taxonomy" id="3069686"/>
    <lineage>
        <taxon>Bacteria</taxon>
        <taxon>Pseudomonadati</taxon>
        <taxon>Acidobacteriota</taxon>
        <taxon>Terriglobia</taxon>
        <taxon>Terriglobales</taxon>
        <taxon>Acidobacteriaceae</taxon>
        <taxon>Tunturiibacter</taxon>
    </lineage>
</organism>
<dbReference type="RefSeq" id="WP_353066440.1">
    <property type="nucleotide sequence ID" value="NZ_CP132942.1"/>
</dbReference>
<accession>A0AAU7ZVC4</accession>
<sequence length="124" mass="14345">MPPKIKFTKQYKPMGFGDRDDRGSVEAHLRSVERAKEMRQLNRRLKELEARGRKETWWDSIEGNAFLLFKAWDTMMEAAGLMNPWRNDLPAELSMVSLAAPTYWLLWKSGPFGVVRAVWTSQAG</sequence>
<gene>
    <name evidence="1" type="ORF">RBB77_08360</name>
</gene>
<name>A0AAU7ZVC4_9BACT</name>
<dbReference type="EMBL" id="CP132942">
    <property type="protein sequence ID" value="XCB34896.1"/>
    <property type="molecule type" value="Genomic_DNA"/>
</dbReference>
<protein>
    <submittedName>
        <fullName evidence="1">Uncharacterized protein</fullName>
    </submittedName>
</protein>
<proteinExistence type="predicted"/>
<reference evidence="1" key="1">
    <citation type="submission" date="2023-08" db="EMBL/GenBank/DDBJ databases">
        <authorList>
            <person name="Messyasz A."/>
            <person name="Mannisto M.K."/>
            <person name="Kerkhof L.J."/>
            <person name="Haggblom M."/>
        </authorList>
    </citation>
    <scope>NUCLEOTIDE SEQUENCE</scope>
    <source>
        <strain evidence="1">X5P6</strain>
    </source>
</reference>